<evidence type="ECO:0000259" key="4">
    <source>
        <dbReference type="Pfam" id="PF20434"/>
    </source>
</evidence>
<organism evidence="5 6">
    <name type="scientific">Lachnoclostridium phytofermentans (strain ATCC 700394 / DSM 18823 / ISDg)</name>
    <name type="common">Clostridium phytofermentans</name>
    <dbReference type="NCBI Taxonomy" id="357809"/>
    <lineage>
        <taxon>Bacteria</taxon>
        <taxon>Bacillati</taxon>
        <taxon>Bacillota</taxon>
        <taxon>Clostridia</taxon>
        <taxon>Lachnospirales</taxon>
        <taxon>Lachnospiraceae</taxon>
    </lineage>
</organism>
<keyword evidence="2" id="KW-0378">Hydrolase</keyword>
<proteinExistence type="inferred from homology"/>
<dbReference type="EMBL" id="CP000885">
    <property type="protein sequence ID" value="ABX43547.1"/>
    <property type="molecule type" value="Genomic_DNA"/>
</dbReference>
<dbReference type="PANTHER" id="PTHR48081">
    <property type="entry name" value="AB HYDROLASE SUPERFAMILY PROTEIN C4A8.06C"/>
    <property type="match status" value="1"/>
</dbReference>
<dbReference type="OrthoDB" id="24847at2"/>
<name>A9KRQ3_LACP7</name>
<dbReference type="STRING" id="357809.Cphy_3193"/>
<dbReference type="InterPro" id="IPR049492">
    <property type="entry name" value="BD-FAE-like_dom"/>
</dbReference>
<dbReference type="InterPro" id="IPR050300">
    <property type="entry name" value="GDXG_lipolytic_enzyme"/>
</dbReference>
<dbReference type="PROSITE" id="PS01174">
    <property type="entry name" value="LIPASE_GDXG_SER"/>
    <property type="match status" value="1"/>
</dbReference>
<dbReference type="InterPro" id="IPR029058">
    <property type="entry name" value="AB_hydrolase_fold"/>
</dbReference>
<evidence type="ECO:0000313" key="6">
    <source>
        <dbReference type="Proteomes" id="UP000000370"/>
    </source>
</evidence>
<dbReference type="InterPro" id="IPR033140">
    <property type="entry name" value="Lipase_GDXG_put_SER_AS"/>
</dbReference>
<sequence>MAEQLLKRLNVKKKELEWLYVPDVQYYEYENCKRYLQLIIPYKQHWEENKKYPLILFIPGSAWHRQEMYNSIPARAELAKRGFAVAEVQYRESELDIFPAQVIDAKNAIRFIPSLAEQFHIDTDNIFISGDSSGGHIALLTGLTAAFGELDLDVENNNSCEVKGIISYCAPTDMFLSEGMGPIEDLLGTDKVTNVPDLAKSASCATYLSSERDIPPILMFHGLEDGLVSINHSRNFFDKLKQFDKEVEYYELENEDHCCPTFWGNDVLDIVEKFVKRNCK</sequence>
<evidence type="ECO:0000313" key="5">
    <source>
        <dbReference type="EMBL" id="ABX43547.1"/>
    </source>
</evidence>
<dbReference type="GO" id="GO:0016787">
    <property type="term" value="F:hydrolase activity"/>
    <property type="evidence" value="ECO:0007669"/>
    <property type="project" value="UniProtKB-KW"/>
</dbReference>
<comment type="similarity">
    <text evidence="1">Belongs to the 'GDXG' lipolytic enzyme family.</text>
</comment>
<dbReference type="SUPFAM" id="SSF53474">
    <property type="entry name" value="alpha/beta-Hydrolases"/>
    <property type="match status" value="1"/>
</dbReference>
<dbReference type="AlphaFoldDB" id="A9KRQ3"/>
<dbReference type="HOGENOM" id="CLU_012494_4_0_9"/>
<dbReference type="eggNOG" id="COG0657">
    <property type="taxonomic scope" value="Bacteria"/>
</dbReference>
<evidence type="ECO:0000256" key="1">
    <source>
        <dbReference type="ARBA" id="ARBA00010515"/>
    </source>
</evidence>
<dbReference type="Pfam" id="PF20434">
    <property type="entry name" value="BD-FAE"/>
    <property type="match status" value="1"/>
</dbReference>
<reference evidence="6" key="1">
    <citation type="submission" date="2007-11" db="EMBL/GenBank/DDBJ databases">
        <title>Complete genome sequence of Clostridium phytofermentans ISDg.</title>
        <authorList>
            <person name="Leschine S.B."/>
            <person name="Warnick T.A."/>
            <person name="Blanchard J.L."/>
            <person name="Schnell D.J."/>
            <person name="Petit E.L."/>
            <person name="LaTouf W.G."/>
            <person name="Copeland A."/>
            <person name="Lucas S."/>
            <person name="Lapidus A."/>
            <person name="Barry K."/>
            <person name="Glavina del Rio T."/>
            <person name="Dalin E."/>
            <person name="Tice H."/>
            <person name="Pitluck S."/>
            <person name="Kiss H."/>
            <person name="Brettin T."/>
            <person name="Bruce D."/>
            <person name="Detter J.C."/>
            <person name="Han C."/>
            <person name="Kuske C."/>
            <person name="Schmutz J."/>
            <person name="Larimer F."/>
            <person name="Land M."/>
            <person name="Hauser L."/>
            <person name="Kyrpides N."/>
            <person name="Kim E.A."/>
            <person name="Richardson P."/>
        </authorList>
    </citation>
    <scope>NUCLEOTIDE SEQUENCE [LARGE SCALE GENOMIC DNA]</scope>
    <source>
        <strain evidence="6">ATCC 700394 / DSM 18823 / ISDg</strain>
    </source>
</reference>
<dbReference type="Proteomes" id="UP000000370">
    <property type="component" value="Chromosome"/>
</dbReference>
<accession>A9KRQ3</accession>
<dbReference type="RefSeq" id="WP_012201197.1">
    <property type="nucleotide sequence ID" value="NC_010001.1"/>
</dbReference>
<dbReference type="KEGG" id="cpy:Cphy_3193"/>
<dbReference type="PANTHER" id="PTHR48081:SF13">
    <property type="entry name" value="ALPHA_BETA HYDROLASE"/>
    <property type="match status" value="1"/>
</dbReference>
<evidence type="ECO:0000256" key="3">
    <source>
        <dbReference type="PROSITE-ProRule" id="PRU10038"/>
    </source>
</evidence>
<feature type="active site" evidence="3">
    <location>
        <position position="132"/>
    </location>
</feature>
<evidence type="ECO:0000256" key="2">
    <source>
        <dbReference type="ARBA" id="ARBA00022801"/>
    </source>
</evidence>
<protein>
    <submittedName>
        <fullName evidence="5">Putative esterase</fullName>
    </submittedName>
</protein>
<keyword evidence="6" id="KW-1185">Reference proteome</keyword>
<feature type="domain" description="BD-FAE-like" evidence="4">
    <location>
        <begin position="48"/>
        <end position="240"/>
    </location>
</feature>
<dbReference type="Gene3D" id="3.40.50.1820">
    <property type="entry name" value="alpha/beta hydrolase"/>
    <property type="match status" value="1"/>
</dbReference>
<gene>
    <name evidence="5" type="ordered locus">Cphy_3193</name>
</gene>